<proteinExistence type="inferred from homology"/>
<dbReference type="InterPro" id="IPR013538">
    <property type="entry name" value="ASHA1/2-like_C"/>
</dbReference>
<dbReference type="Proteomes" id="UP000298246">
    <property type="component" value="Unassembled WGS sequence"/>
</dbReference>
<gene>
    <name evidence="3" type="ORF">B5M42_01230</name>
</gene>
<sequence>MVTERITGQTAAAGFQIGVRKTLAATREQLWNWLLSRQGLGHWLGELDELPLESGLRYETEEGVTGEVRVVKLQEQLRLTWQPPGWLAPSTVQIRLLAAAEDKTTLSFHQEKLRDAAARERMKQRWEAAIAAAQAAVTEMNG</sequence>
<evidence type="ECO:0000313" key="4">
    <source>
        <dbReference type="Proteomes" id="UP000298246"/>
    </source>
</evidence>
<accession>A0A4Y8QCC9</accession>
<reference evidence="3 4" key="1">
    <citation type="submission" date="2017-03" db="EMBL/GenBank/DDBJ databases">
        <title>Isolation of Levoglucosan Utilizing Bacteria.</title>
        <authorList>
            <person name="Arya A.S."/>
        </authorList>
    </citation>
    <scope>NUCLEOTIDE SEQUENCE [LARGE SCALE GENOMIC DNA]</scope>
    <source>
        <strain evidence="3 4">MEC069</strain>
    </source>
</reference>
<name>A0A4Y8QCC9_9BACL</name>
<dbReference type="InterPro" id="IPR023393">
    <property type="entry name" value="START-like_dom_sf"/>
</dbReference>
<comment type="caution">
    <text evidence="3">The sequence shown here is derived from an EMBL/GenBank/DDBJ whole genome shotgun (WGS) entry which is preliminary data.</text>
</comment>
<dbReference type="Pfam" id="PF08327">
    <property type="entry name" value="AHSA1"/>
    <property type="match status" value="1"/>
</dbReference>
<dbReference type="SUPFAM" id="SSF55961">
    <property type="entry name" value="Bet v1-like"/>
    <property type="match status" value="1"/>
</dbReference>
<feature type="domain" description="Activator of Hsp90 ATPase homologue 1/2-like C-terminal" evidence="2">
    <location>
        <begin position="25"/>
        <end position="130"/>
    </location>
</feature>
<dbReference type="EMBL" id="MYFO01000001">
    <property type="protein sequence ID" value="TFE91892.1"/>
    <property type="molecule type" value="Genomic_DNA"/>
</dbReference>
<dbReference type="Gene3D" id="3.30.530.20">
    <property type="match status" value="1"/>
</dbReference>
<evidence type="ECO:0000259" key="2">
    <source>
        <dbReference type="Pfam" id="PF08327"/>
    </source>
</evidence>
<dbReference type="OrthoDB" id="4549061at2"/>
<comment type="similarity">
    <text evidence="1">Belongs to the AHA1 family.</text>
</comment>
<keyword evidence="4" id="KW-1185">Reference proteome</keyword>
<dbReference type="AlphaFoldDB" id="A0A4Y8QCC9"/>
<evidence type="ECO:0000313" key="3">
    <source>
        <dbReference type="EMBL" id="TFE91892.1"/>
    </source>
</evidence>
<protein>
    <recommendedName>
        <fullName evidence="2">Activator of Hsp90 ATPase homologue 1/2-like C-terminal domain-containing protein</fullName>
    </recommendedName>
</protein>
<evidence type="ECO:0000256" key="1">
    <source>
        <dbReference type="ARBA" id="ARBA00006817"/>
    </source>
</evidence>
<organism evidence="3 4">
    <name type="scientific">Paenibacillus athensensis</name>
    <dbReference type="NCBI Taxonomy" id="1967502"/>
    <lineage>
        <taxon>Bacteria</taxon>
        <taxon>Bacillati</taxon>
        <taxon>Bacillota</taxon>
        <taxon>Bacilli</taxon>
        <taxon>Bacillales</taxon>
        <taxon>Paenibacillaceae</taxon>
        <taxon>Paenibacillus</taxon>
    </lineage>
</organism>
<dbReference type="RefSeq" id="WP_134748841.1">
    <property type="nucleotide sequence ID" value="NZ_MYFO02000001.1"/>
</dbReference>